<keyword evidence="4" id="KW-0346">Stress response</keyword>
<dbReference type="EMBL" id="CP010525">
    <property type="protein sequence ID" value="AJO22828.1"/>
    <property type="molecule type" value="Genomic_DNA"/>
</dbReference>
<evidence type="ECO:0000259" key="3">
    <source>
        <dbReference type="PROSITE" id="PS01031"/>
    </source>
</evidence>
<dbReference type="Proteomes" id="UP000070376">
    <property type="component" value="Unassembled WGS sequence"/>
</dbReference>
<dbReference type="InterPro" id="IPR008978">
    <property type="entry name" value="HSP20-like_chaperone"/>
</dbReference>
<reference evidence="7" key="4">
    <citation type="submission" date="2016-01" db="EMBL/GenBank/DDBJ databases">
        <authorList>
            <person name="Mitreva M."/>
            <person name="Pepin K.H."/>
            <person name="Mihindukulasuriya K.A."/>
            <person name="Fulton R."/>
            <person name="Fronick C."/>
            <person name="O'Laughlin M."/>
            <person name="Miner T."/>
            <person name="Herter B."/>
            <person name="Rosa B.A."/>
            <person name="Cordes M."/>
            <person name="Tomlinson C."/>
            <person name="Wollam A."/>
            <person name="Palsikar V.B."/>
            <person name="Mardis E.R."/>
            <person name="Wilson R.K."/>
        </authorList>
    </citation>
    <scope>NUCLEOTIDE SEQUENCE [LARGE SCALE GENOMIC DNA]</scope>
    <source>
        <strain evidence="7">GED7749B</strain>
    </source>
</reference>
<dbReference type="PANTHER" id="PTHR11527">
    <property type="entry name" value="HEAT-SHOCK PROTEIN 20 FAMILY MEMBER"/>
    <property type="match status" value="1"/>
</dbReference>
<proteinExistence type="inferred from homology"/>
<reference evidence="5" key="3">
    <citation type="submission" date="2016-01" db="EMBL/GenBank/DDBJ databases">
        <authorList>
            <person name="Oliw E.H."/>
        </authorList>
    </citation>
    <scope>NUCLEOTIDE SEQUENCE [LARGE SCALE GENOMIC DNA]</scope>
    <source>
        <strain evidence="5">GED7749B</strain>
    </source>
</reference>
<dbReference type="PROSITE" id="PS01031">
    <property type="entry name" value="SHSP"/>
    <property type="match status" value="1"/>
</dbReference>
<evidence type="ECO:0000313" key="6">
    <source>
        <dbReference type="Proteomes" id="UP000032024"/>
    </source>
</evidence>
<reference evidence="6" key="2">
    <citation type="submission" date="2015-01" db="EMBL/GenBank/DDBJ databases">
        <title>Comparative genome analysis of Bacillus coagulans HM-08, Clostridium butyricum HM-68, Bacillus subtilis HM-66 and Bacillus paralicheniformis BL-09.</title>
        <authorList>
            <person name="Zhang H."/>
        </authorList>
    </citation>
    <scope>NUCLEOTIDE SEQUENCE [LARGE SCALE GENOMIC DNA]</scope>
    <source>
        <strain evidence="6">HM-08</strain>
    </source>
</reference>
<gene>
    <name evidence="5" type="ORF">HMPREF3213_00853</name>
    <name evidence="4" type="ORF">SB48_HM08orf03226</name>
</gene>
<dbReference type="InterPro" id="IPR002068">
    <property type="entry name" value="A-crystallin/Hsp20_dom"/>
</dbReference>
<dbReference type="Gene3D" id="2.60.40.790">
    <property type="match status" value="1"/>
</dbReference>
<comment type="similarity">
    <text evidence="1 2">Belongs to the small heat shock protein (HSP20) family.</text>
</comment>
<dbReference type="CDD" id="cd06464">
    <property type="entry name" value="ACD_sHsps-like"/>
    <property type="match status" value="1"/>
</dbReference>
<accession>A0A0C5C3F1</accession>
<dbReference type="PATRIC" id="fig|1398.18.peg.2031"/>
<protein>
    <submittedName>
        <fullName evidence="4">Heat shock protein Hsp20</fullName>
    </submittedName>
    <submittedName>
        <fullName evidence="5">Hsp20/alpha crystallin family protein</fullName>
    </submittedName>
</protein>
<sequence>MSNLSGPDEKHPFYGLMQAMDQFFQEKPVKHFFENLDEFFSFDTIPVRLEEKDEAYVLTAKLPGYEKGQIEIEVYDQYLTISARHEEAVSSLDETKKAYEKKSAFRRISRTVPLPPLVDGDQIQAKFENGLLVILMPKGKKKKLRIE</sequence>
<feature type="domain" description="SHSP" evidence="3">
    <location>
        <begin position="38"/>
        <end position="147"/>
    </location>
</feature>
<dbReference type="AlphaFoldDB" id="A0A0C5C3F1"/>
<dbReference type="EMBL" id="LRPN01000030">
    <property type="protein sequence ID" value="KWZ84331.1"/>
    <property type="molecule type" value="Genomic_DNA"/>
</dbReference>
<evidence type="ECO:0000313" key="5">
    <source>
        <dbReference type="EMBL" id="KWZ84331.1"/>
    </source>
</evidence>
<dbReference type="InterPro" id="IPR031107">
    <property type="entry name" value="Small_HSP"/>
</dbReference>
<evidence type="ECO:0000256" key="2">
    <source>
        <dbReference type="RuleBase" id="RU003616"/>
    </source>
</evidence>
<dbReference type="STRING" id="1398.AB434_3251"/>
<dbReference type="RefSeq" id="WP_014098199.1">
    <property type="nucleotide sequence ID" value="NZ_CP010525.1"/>
</dbReference>
<dbReference type="SUPFAM" id="SSF49764">
    <property type="entry name" value="HSP20-like chaperones"/>
    <property type="match status" value="1"/>
</dbReference>
<evidence type="ECO:0000313" key="4">
    <source>
        <dbReference type="EMBL" id="AJO22828.1"/>
    </source>
</evidence>
<reference evidence="4" key="1">
    <citation type="submission" date="2015-01" db="EMBL/GenBank/DDBJ databases">
        <title>Comparative genome analysis of Bacillus coagulans HM-08, Clostridium butyricum HM-68, Bacillus subtilis HM-66 and Bacillus licheniformis BL-09.</title>
        <authorList>
            <person name="Zhang H."/>
        </authorList>
    </citation>
    <scope>NUCLEOTIDE SEQUENCE [LARGE SCALE GENOMIC DNA]</scope>
    <source>
        <strain evidence="4">HM-08</strain>
    </source>
</reference>
<evidence type="ECO:0000256" key="1">
    <source>
        <dbReference type="PROSITE-ProRule" id="PRU00285"/>
    </source>
</evidence>
<dbReference type="Pfam" id="PF00011">
    <property type="entry name" value="HSP20"/>
    <property type="match status" value="1"/>
</dbReference>
<evidence type="ECO:0000313" key="7">
    <source>
        <dbReference type="Proteomes" id="UP000070376"/>
    </source>
</evidence>
<keyword evidence="6" id="KW-1185">Reference proteome</keyword>
<name>A0A0C5C3F1_HEYCO</name>
<organism evidence="5 7">
    <name type="scientific">Heyndrickxia coagulans</name>
    <name type="common">Weizmannia coagulans</name>
    <dbReference type="NCBI Taxonomy" id="1398"/>
    <lineage>
        <taxon>Bacteria</taxon>
        <taxon>Bacillati</taxon>
        <taxon>Bacillota</taxon>
        <taxon>Bacilli</taxon>
        <taxon>Bacillales</taxon>
        <taxon>Bacillaceae</taxon>
        <taxon>Heyndrickxia</taxon>
    </lineage>
</organism>
<dbReference type="GeneID" id="93259709"/>
<dbReference type="Proteomes" id="UP000032024">
    <property type="component" value="Chromosome"/>
</dbReference>